<accession>A0AAI8TL05</accession>
<organism evidence="1 2">
    <name type="scientific">Mycolicibacterium mageritense</name>
    <name type="common">Mycobacterium mageritense</name>
    <dbReference type="NCBI Taxonomy" id="53462"/>
    <lineage>
        <taxon>Bacteria</taxon>
        <taxon>Bacillati</taxon>
        <taxon>Actinomycetota</taxon>
        <taxon>Actinomycetes</taxon>
        <taxon>Mycobacteriales</taxon>
        <taxon>Mycobacteriaceae</taxon>
        <taxon>Mycolicibacterium</taxon>
    </lineage>
</organism>
<gene>
    <name evidence="1" type="ORF">hbim_00573</name>
</gene>
<reference evidence="1" key="1">
    <citation type="submission" date="2023-03" db="EMBL/GenBank/DDBJ databases">
        <title>Draft genome sequence of a Mycolicibacterium mageritense strain H4_3_1 isolated from a hybrid biological-inorganic system reactor.</title>
        <authorList>
            <person name="Feng X."/>
            <person name="Kazama D."/>
            <person name="Sato K."/>
            <person name="Kobayashi H."/>
        </authorList>
    </citation>
    <scope>NUCLEOTIDE SEQUENCE</scope>
    <source>
        <strain evidence="1">H4_3_1</strain>
    </source>
</reference>
<proteinExistence type="predicted"/>
<protein>
    <submittedName>
        <fullName evidence="1">Uncharacterized protein</fullName>
    </submittedName>
</protein>
<dbReference type="EMBL" id="AP027452">
    <property type="protein sequence ID" value="BDY26658.1"/>
    <property type="molecule type" value="Genomic_DNA"/>
</dbReference>
<evidence type="ECO:0000313" key="2">
    <source>
        <dbReference type="Proteomes" id="UP001241092"/>
    </source>
</evidence>
<sequence>MSAVIRHCRTKSGTIDEMVRHVDREFADRTQRGGVMVSRASAEVVRPVHVGDC</sequence>
<evidence type="ECO:0000313" key="1">
    <source>
        <dbReference type="EMBL" id="BDY26658.1"/>
    </source>
</evidence>
<dbReference type="Proteomes" id="UP001241092">
    <property type="component" value="Chromosome"/>
</dbReference>
<dbReference type="AlphaFoldDB" id="A0AAI8TL05"/>
<name>A0AAI8TL05_MYCME</name>